<protein>
    <recommendedName>
        <fullName evidence="1">N-acetyltransferase domain-containing protein</fullName>
    </recommendedName>
</protein>
<dbReference type="InterPro" id="IPR016181">
    <property type="entry name" value="Acyl_CoA_acyltransferase"/>
</dbReference>
<proteinExistence type="predicted"/>
<dbReference type="SUPFAM" id="SSF55729">
    <property type="entry name" value="Acyl-CoA N-acyltransferases (Nat)"/>
    <property type="match status" value="1"/>
</dbReference>
<evidence type="ECO:0000313" key="2">
    <source>
        <dbReference type="EMBL" id="KAL1122395.1"/>
    </source>
</evidence>
<dbReference type="PROSITE" id="PS51186">
    <property type="entry name" value="GNAT"/>
    <property type="match status" value="1"/>
</dbReference>
<keyword evidence="3" id="KW-1185">Reference proteome</keyword>
<evidence type="ECO:0000313" key="3">
    <source>
        <dbReference type="Proteomes" id="UP001558652"/>
    </source>
</evidence>
<comment type="caution">
    <text evidence="2">The sequence shown here is derived from an EMBL/GenBank/DDBJ whole genome shotgun (WGS) entry which is preliminary data.</text>
</comment>
<dbReference type="InterPro" id="IPR013653">
    <property type="entry name" value="GCN5-like_dom"/>
</dbReference>
<dbReference type="Proteomes" id="UP001558652">
    <property type="component" value="Unassembled WGS sequence"/>
</dbReference>
<accession>A0ABD0Y4R9</accession>
<dbReference type="PANTHER" id="PTHR20958:SF6">
    <property type="entry name" value="GLYCINE N-ACYLTRANSFERASE-LIKE PROTEIN"/>
    <property type="match status" value="1"/>
</dbReference>
<dbReference type="EMBL" id="JBFDAA010000014">
    <property type="protein sequence ID" value="KAL1122395.1"/>
    <property type="molecule type" value="Genomic_DNA"/>
</dbReference>
<evidence type="ECO:0000259" key="1">
    <source>
        <dbReference type="PROSITE" id="PS51186"/>
    </source>
</evidence>
<feature type="domain" description="N-acetyltransferase" evidence="1">
    <location>
        <begin position="14"/>
        <end position="145"/>
    </location>
</feature>
<dbReference type="Gene3D" id="3.40.630.30">
    <property type="match status" value="1"/>
</dbReference>
<organism evidence="2 3">
    <name type="scientific">Ranatra chinensis</name>
    <dbReference type="NCBI Taxonomy" id="642074"/>
    <lineage>
        <taxon>Eukaryota</taxon>
        <taxon>Metazoa</taxon>
        <taxon>Ecdysozoa</taxon>
        <taxon>Arthropoda</taxon>
        <taxon>Hexapoda</taxon>
        <taxon>Insecta</taxon>
        <taxon>Pterygota</taxon>
        <taxon>Neoptera</taxon>
        <taxon>Paraneoptera</taxon>
        <taxon>Hemiptera</taxon>
        <taxon>Heteroptera</taxon>
        <taxon>Panheteroptera</taxon>
        <taxon>Nepomorpha</taxon>
        <taxon>Nepidae</taxon>
        <taxon>Ranatrinae</taxon>
        <taxon>Ranatra</taxon>
    </lineage>
</organism>
<dbReference type="PANTHER" id="PTHR20958">
    <property type="entry name" value="GLYCINE N-ACYLTRANSFERASE-LIKE PROTEIN"/>
    <property type="match status" value="1"/>
</dbReference>
<dbReference type="Pfam" id="PF08445">
    <property type="entry name" value="FR47"/>
    <property type="match status" value="1"/>
</dbReference>
<name>A0ABD0Y4R9_9HEMI</name>
<dbReference type="InterPro" id="IPR000182">
    <property type="entry name" value="GNAT_dom"/>
</dbReference>
<dbReference type="AlphaFoldDB" id="A0ABD0Y4R9"/>
<reference evidence="2 3" key="1">
    <citation type="submission" date="2024-07" db="EMBL/GenBank/DDBJ databases">
        <title>Chromosome-level genome assembly of the water stick insect Ranatra chinensis (Heteroptera: Nepidae).</title>
        <authorList>
            <person name="Liu X."/>
        </authorList>
    </citation>
    <scope>NUCLEOTIDE SEQUENCE [LARGE SCALE GENOMIC DNA]</scope>
    <source>
        <strain evidence="2">Cailab_2021Rc</strain>
        <tissue evidence="2">Muscle</tissue>
    </source>
</reference>
<sequence>MLSFLTVRRLPEGVTLRALDRGHVQQINDLYPYRYPGSEEIMESSITLNGGLGAFRGDSLLSWAMASFYLGLGVVQTLKEERNRGLGEYVVRETTRMMAEKLHVPVHLNVVEGNRTALRFFHRLGFHQLYTSTWIYPKTRKHYDA</sequence>
<dbReference type="InterPro" id="IPR053225">
    <property type="entry name" value="Acyl-CoA_N-acyltransferase"/>
</dbReference>
<gene>
    <name evidence="2" type="ORF">AAG570_003799</name>
</gene>